<evidence type="ECO:0000313" key="1">
    <source>
        <dbReference type="EMBL" id="SDM63596.1"/>
    </source>
</evidence>
<dbReference type="Proteomes" id="UP000199004">
    <property type="component" value="Unassembled WGS sequence"/>
</dbReference>
<name>A0A1G9UUN1_9ACTN</name>
<protein>
    <recommendedName>
        <fullName evidence="3">DUF2134 domain-containing protein</fullName>
    </recommendedName>
</protein>
<accession>A0A1G9UUN1</accession>
<evidence type="ECO:0000313" key="2">
    <source>
        <dbReference type="Proteomes" id="UP000199004"/>
    </source>
</evidence>
<proteinExistence type="predicted"/>
<gene>
    <name evidence="1" type="ORF">SAMN05192576_0554</name>
</gene>
<dbReference type="AlphaFoldDB" id="A0A1G9UUN1"/>
<sequence>MRRHDERGGVAVLTAAAVAVLVAVAAFAVDLGMQRVVRSDMQALADVVALDTARLLNGRTAKQIEDGTTGQPALSAVVASSVARNQASLGRVNSVTATLIYVVDGLNGEQIPSRTAAGALVDVPDNNTPDAVYVEAAGEVDFAFAPGSGGGVRTALGVADSAACFRLGSYAAALRSDSSGVLQRILGNALGVNAIGYEGLVDSSVSLGGIAAELGAGTPQDLMNTDVSVASLATAMATVLAREGGPTASTQVAVLRTLGQSSNATVLKKFKVGSVMDLTTAGPAALVTKVNVLDLVAATGFLANGNTSVKTGVIWNLPAVSRTEIELSISQVPQLACGRVGSAIARTGQFSYLSNLDYSRGSQIAGLTFQEDPVLAISADVARAQGTLTDLRCGAGTLLDQEKLTVHVRREAPNLQFDVPVHLKGSIDTSEYTKNLSTLLATLDYTATQIVSLLSNLNKIRIDLDLSFNLGARAVGAATDSDVPFAHLPDQYNVAVPVPGRSPAAIPSVVFDRSSIGGKAWLTVDGVVKGEVALGDVNLDFLLAEVNSRMIRDTINPLIQKINDVITPLSTALGVSLYGADLFALPRPMCGIPALAG</sequence>
<evidence type="ECO:0008006" key="3">
    <source>
        <dbReference type="Google" id="ProtNLM"/>
    </source>
</evidence>
<organism evidence="1 2">
    <name type="scientific">Nocardioides szechwanensis</name>
    <dbReference type="NCBI Taxonomy" id="1005944"/>
    <lineage>
        <taxon>Bacteria</taxon>
        <taxon>Bacillati</taxon>
        <taxon>Actinomycetota</taxon>
        <taxon>Actinomycetes</taxon>
        <taxon>Propionibacteriales</taxon>
        <taxon>Nocardioidaceae</taxon>
        <taxon>Nocardioides</taxon>
    </lineage>
</organism>
<keyword evidence="2" id="KW-1185">Reference proteome</keyword>
<reference evidence="1 2" key="1">
    <citation type="submission" date="2016-10" db="EMBL/GenBank/DDBJ databases">
        <authorList>
            <person name="de Groot N.N."/>
        </authorList>
    </citation>
    <scope>NUCLEOTIDE SEQUENCE [LARGE SCALE GENOMIC DNA]</scope>
    <source>
        <strain evidence="1 2">CGMCC 1.11147</strain>
    </source>
</reference>
<dbReference type="EMBL" id="FNIC01000001">
    <property type="protein sequence ID" value="SDM63596.1"/>
    <property type="molecule type" value="Genomic_DNA"/>
</dbReference>
<dbReference type="STRING" id="1005944.SAMN05192576_0554"/>